<evidence type="ECO:0000256" key="2">
    <source>
        <dbReference type="ARBA" id="ARBA00005698"/>
    </source>
</evidence>
<feature type="chain" id="PRO_5030889823" description="NADH-ubiquinone oxidoreductase chain 6" evidence="16">
    <location>
        <begin position="22"/>
        <end position="174"/>
    </location>
</feature>
<organism evidence="17">
    <name type="scientific">Gehyra marginata</name>
    <dbReference type="NCBI Taxonomy" id="1074251"/>
    <lineage>
        <taxon>Eukaryota</taxon>
        <taxon>Metazoa</taxon>
        <taxon>Chordata</taxon>
        <taxon>Craniata</taxon>
        <taxon>Vertebrata</taxon>
        <taxon>Euteleostomi</taxon>
        <taxon>Lepidosauria</taxon>
        <taxon>Squamata</taxon>
        <taxon>Bifurcata</taxon>
        <taxon>Gekkota</taxon>
        <taxon>Gekkonidae</taxon>
        <taxon>Gekkoninae</taxon>
        <taxon>Gehyra</taxon>
    </lineage>
</organism>
<evidence type="ECO:0000256" key="9">
    <source>
        <dbReference type="ARBA" id="ARBA00022982"/>
    </source>
</evidence>
<keyword evidence="6 15" id="KW-0679">Respiratory chain</keyword>
<feature type="transmembrane region" description="Helical" evidence="15">
    <location>
        <begin position="44"/>
        <end position="75"/>
    </location>
</feature>
<accession>A0A7R7J4U4</accession>
<evidence type="ECO:0000256" key="11">
    <source>
        <dbReference type="ARBA" id="ARBA00023027"/>
    </source>
</evidence>
<keyword evidence="8 15" id="KW-1278">Translocase</keyword>
<dbReference type="EC" id="7.1.1.2" evidence="3 15"/>
<dbReference type="PANTHER" id="PTHR11435:SF1">
    <property type="entry name" value="NADH-UBIQUINONE OXIDOREDUCTASE CHAIN 6"/>
    <property type="match status" value="1"/>
</dbReference>
<dbReference type="Pfam" id="PF00499">
    <property type="entry name" value="Oxidored_q3"/>
    <property type="match status" value="1"/>
</dbReference>
<evidence type="ECO:0000256" key="4">
    <source>
        <dbReference type="ARBA" id="ARBA00021095"/>
    </source>
</evidence>
<keyword evidence="5 15" id="KW-0813">Transport</keyword>
<keyword evidence="7 15" id="KW-0812">Transmembrane</keyword>
<keyword evidence="10 15" id="KW-1133">Transmembrane helix</keyword>
<evidence type="ECO:0000256" key="10">
    <source>
        <dbReference type="ARBA" id="ARBA00022989"/>
    </source>
</evidence>
<name>A0A7R7J4U4_9SAUR</name>
<comment type="similarity">
    <text evidence="2 15">Belongs to the complex I subunit 6 family.</text>
</comment>
<protein>
    <recommendedName>
        <fullName evidence="4 15">NADH-ubiquinone oxidoreductase chain 6</fullName>
        <ecNumber evidence="3 15">7.1.1.2</ecNumber>
    </recommendedName>
</protein>
<evidence type="ECO:0000256" key="15">
    <source>
        <dbReference type="RuleBase" id="RU004430"/>
    </source>
</evidence>
<gene>
    <name evidence="17" type="primary">ND6</name>
</gene>
<dbReference type="GO" id="GO:0008137">
    <property type="term" value="F:NADH dehydrogenase (ubiquinone) activity"/>
    <property type="evidence" value="ECO:0007669"/>
    <property type="project" value="UniProtKB-UniRule"/>
</dbReference>
<comment type="subcellular location">
    <subcellularLocation>
        <location evidence="1 15">Mitochondrion membrane</location>
        <topology evidence="1 15">Multi-pass membrane protein</topology>
    </subcellularLocation>
</comment>
<evidence type="ECO:0000313" key="17">
    <source>
        <dbReference type="EMBL" id="BCO16527.1"/>
    </source>
</evidence>
<keyword evidence="12 15" id="KW-0496">Mitochondrion</keyword>
<evidence type="ECO:0000256" key="6">
    <source>
        <dbReference type="ARBA" id="ARBA00022660"/>
    </source>
</evidence>
<evidence type="ECO:0000256" key="5">
    <source>
        <dbReference type="ARBA" id="ARBA00022448"/>
    </source>
</evidence>
<keyword evidence="11 15" id="KW-0520">NAD</keyword>
<dbReference type="GO" id="GO:0031966">
    <property type="term" value="C:mitochondrial membrane"/>
    <property type="evidence" value="ECO:0007669"/>
    <property type="project" value="UniProtKB-SubCell"/>
</dbReference>
<feature type="transmembrane region" description="Helical" evidence="15">
    <location>
        <begin position="87"/>
        <end position="106"/>
    </location>
</feature>
<comment type="catalytic activity">
    <reaction evidence="14 15">
        <text>a ubiquinone + NADH + 5 H(+)(in) = a ubiquinol + NAD(+) + 4 H(+)(out)</text>
        <dbReference type="Rhea" id="RHEA:29091"/>
        <dbReference type="Rhea" id="RHEA-COMP:9565"/>
        <dbReference type="Rhea" id="RHEA-COMP:9566"/>
        <dbReference type="ChEBI" id="CHEBI:15378"/>
        <dbReference type="ChEBI" id="CHEBI:16389"/>
        <dbReference type="ChEBI" id="CHEBI:17976"/>
        <dbReference type="ChEBI" id="CHEBI:57540"/>
        <dbReference type="ChEBI" id="CHEBI:57945"/>
        <dbReference type="EC" id="7.1.1.2"/>
    </reaction>
</comment>
<keyword evidence="15" id="KW-0830">Ubiquinone</keyword>
<comment type="function">
    <text evidence="15">Core subunit of the mitochondrial membrane respiratory chain NADH dehydrogenase (Complex I) which catalyzes electron transfer from NADH through the respiratory chain, using ubiquinone as an electron acceptor. Essential for the catalytic activity and assembly of complex I.</text>
</comment>
<keyword evidence="13 15" id="KW-0472">Membrane</keyword>
<proteinExistence type="inferred from homology"/>
<dbReference type="InterPro" id="IPR042106">
    <property type="entry name" value="Nuo/plastoQ_OxRdtase_6_NuoJ"/>
</dbReference>
<evidence type="ECO:0000256" key="14">
    <source>
        <dbReference type="ARBA" id="ARBA00049551"/>
    </source>
</evidence>
<evidence type="ECO:0000256" key="1">
    <source>
        <dbReference type="ARBA" id="ARBA00004225"/>
    </source>
</evidence>
<geneLocation type="mitochondrion" evidence="17"/>
<evidence type="ECO:0000256" key="16">
    <source>
        <dbReference type="SAM" id="SignalP"/>
    </source>
</evidence>
<dbReference type="InterPro" id="IPR001457">
    <property type="entry name" value="NADH_UbQ/plastoQ_OxRdtase_su6"/>
</dbReference>
<keyword evidence="9 15" id="KW-0249">Electron transport</keyword>
<evidence type="ECO:0000256" key="13">
    <source>
        <dbReference type="ARBA" id="ARBA00023136"/>
    </source>
</evidence>
<dbReference type="Gene3D" id="1.20.120.1200">
    <property type="entry name" value="NADH-ubiquinone/plastoquinone oxidoreductase chain 6, subunit NuoJ"/>
    <property type="match status" value="1"/>
</dbReference>
<keyword evidence="16" id="KW-0732">Signal</keyword>
<evidence type="ECO:0000256" key="3">
    <source>
        <dbReference type="ARBA" id="ARBA00012944"/>
    </source>
</evidence>
<dbReference type="AlphaFoldDB" id="A0A7R7J4U4"/>
<sequence length="174" mass="18320">MTYLLSMMSVCFVVGMLGVAANPAPFYGAGGLLLGALGASGLMVVLGGSFIGLVLFLIYLGGMLVVIAYSVALAAEPYPETWGDWSVLVYVLLYFGFVVWVGWGYVELVGGGNVGLVGLDSFGLFNLRGDLSGVVLLYSWGGIVLLLGGWGLLVVLFVVLELVRGRMRGGLRMP</sequence>
<feature type="transmembrane region" description="Helical" evidence="15">
    <location>
        <begin position="137"/>
        <end position="163"/>
    </location>
</feature>
<dbReference type="PANTHER" id="PTHR11435">
    <property type="entry name" value="NADH UBIQUINONE OXIDOREDUCTASE SUBUNIT ND6"/>
    <property type="match status" value="1"/>
</dbReference>
<evidence type="ECO:0000256" key="8">
    <source>
        <dbReference type="ARBA" id="ARBA00022967"/>
    </source>
</evidence>
<dbReference type="InterPro" id="IPR050269">
    <property type="entry name" value="ComplexI_Subunit6"/>
</dbReference>
<evidence type="ECO:0000256" key="7">
    <source>
        <dbReference type="ARBA" id="ARBA00022692"/>
    </source>
</evidence>
<dbReference type="EMBL" id="AB661662">
    <property type="protein sequence ID" value="BCO16527.1"/>
    <property type="molecule type" value="Genomic_DNA"/>
</dbReference>
<reference evidence="17" key="1">
    <citation type="submission" date="2011-08" db="EMBL/GenBank/DDBJ databases">
        <title>Complete mitochondrial genome of Gehyra marginata.</title>
        <authorList>
            <person name="Kumazawa Y."/>
        </authorList>
    </citation>
    <scope>NUCLEOTIDE SEQUENCE</scope>
    <source>
        <strain evidence="17">Gmar1</strain>
    </source>
</reference>
<feature type="signal peptide" evidence="16">
    <location>
        <begin position="1"/>
        <end position="21"/>
    </location>
</feature>
<evidence type="ECO:0000256" key="12">
    <source>
        <dbReference type="ARBA" id="ARBA00023128"/>
    </source>
</evidence>